<gene>
    <name evidence="24" type="ORF">T310_4195</name>
</gene>
<dbReference type="InterPro" id="IPR056924">
    <property type="entry name" value="SH3_Tf2-1"/>
</dbReference>
<evidence type="ECO:0000256" key="10">
    <source>
        <dbReference type="ARBA" id="ARBA00022842"/>
    </source>
</evidence>
<dbReference type="Pfam" id="PF00098">
    <property type="entry name" value="zf-CCHC"/>
    <property type="match status" value="1"/>
</dbReference>
<dbReference type="GeneID" id="25316543"/>
<keyword evidence="3" id="KW-0808">Transferase</keyword>
<dbReference type="GO" id="GO:0004190">
    <property type="term" value="F:aspartic-type endopeptidase activity"/>
    <property type="evidence" value="ECO:0007669"/>
    <property type="project" value="UniProtKB-KW"/>
</dbReference>
<dbReference type="Gene3D" id="2.40.70.10">
    <property type="entry name" value="Acid Proteases"/>
    <property type="match status" value="1"/>
</dbReference>
<dbReference type="EMBL" id="LASV01000169">
    <property type="protein sequence ID" value="KKA21770.1"/>
    <property type="molecule type" value="Genomic_DNA"/>
</dbReference>
<keyword evidence="17" id="KW-0511">Multifunctional enzyme</keyword>
<feature type="coiled-coil region" evidence="19">
    <location>
        <begin position="88"/>
        <end position="129"/>
    </location>
</feature>
<dbReference type="Pfam" id="PF17919">
    <property type="entry name" value="RT_RNaseH_2"/>
    <property type="match status" value="1"/>
</dbReference>
<keyword evidence="12" id="KW-0229">DNA integration</keyword>
<feature type="compositionally biased region" description="Basic residues" evidence="20">
    <location>
        <begin position="1547"/>
        <end position="1557"/>
    </location>
</feature>
<accession>A0A0F4YUK0</accession>
<dbReference type="PROSITE" id="PS50013">
    <property type="entry name" value="CHROMO_2"/>
    <property type="match status" value="1"/>
</dbReference>
<evidence type="ECO:0000256" key="17">
    <source>
        <dbReference type="ARBA" id="ARBA00023268"/>
    </source>
</evidence>
<dbReference type="Pfam" id="PF00385">
    <property type="entry name" value="Chromo"/>
    <property type="match status" value="1"/>
</dbReference>
<dbReference type="InterPro" id="IPR016197">
    <property type="entry name" value="Chromo-like_dom_sf"/>
</dbReference>
<sequence length="1557" mass="180796">MARLSRPSLIQTAEDHFDELDEEVTAFMEEVENTEDLDISVKDYNGMIKELLTTGSTELRKLVAGLIMENRNEHTAYLEKEAECISLEKQFHTELAEAKEQILETERTNRLLHAELRRSEAEFKQLQEASRGTSAAPSSVTTGIKPKEFKGAKFDGKSENLERFLNAVELDFRLYETSFPTEEYKVAYVMKGFDEKPDKWAQQYYRHDPEGVLKSWKLFKAAINKHFEDPDRIANQQEKLLSLQHNSSDDLLDHITEFETLCSQVDWPESTKATLFLKSLQPGLRGAIRRSDINIEDYDKVKQKGLRLEREYKESKKQHSAARKGDRKTSSKPKDTKPADGSEDIRSEHLRKGLCFNCNEPGHISRDCNKPKKDTKANPATKSVAAVELPSENEGRMQLRGIGWLRGRKIRILYDTGSDGTFQSPKLRDEFNMKPIRHEEVEVQDISGRKIELGNSQVPVYRVRGRIPRFGIFEAEPICMPLGLSTDLVLGADWLRKNGLLDDLRTKLGITDNTSVSPEEPRDIKSPTKDSGDDDPNGRIEKNDDPIGRIDDNDLKDPAKDSDRDEEEQQDAINAAIRAAGITVTRMWTPFHYKGRYEPKIPKRFEDWRIQVAAAFEEDQMSKHPFPQRLIDGDVELPEIYEEFRDIFEPSRMNQPLPYRPEFAHAINLKPGLSPPSLRQYHQSELELQITKEKTDELMRRGFIRRSQSSAGAPTLFAAKKGALIPDTRYGLFEWLVMPFGLCNAPATFQRYIDQALHGLIDEELIAYLDDILIYGSTLEEVQERTRHCLQRLREWGLCVKLRKCRFHVQTVNFLGFQISPEGISMEEDLIQTIQKWPVPKRVRDVQAFIGTAGFYRRFVPRFSHIAKPLTDLTRKGRQFDWGPKEQAAFERLKAEFVPGRILMHFDPDRQIYVYTDASNDAASAILCQKDDNERMRPVMIWSKKFSTSERKYSTPDQELLAIVSDHANLRNFMTTKDLKPLQVRWAERLSRFDFVIEHIQGHLNPADGPSRRPDYVIEDEFPEEPKAFLKFASASLRFEQSPEPNQVEIAALALSPDMEERIKEKLVTDETATEIYKDPPQGWEARNGLLFYHDRFYVPKDVRMEVFRRLHNAPLAGHMGQKRTLELIQRKYYWPRMKKDVEEYCLGCSQCQQNKANTHLTFGRLEPLPPPEKPWSRIGIDLITDLPRTKYGHDCIQVHVDHFSKGIILASTRKTAGAKEAAILTRKNVISKKGIPRSWIMDRDKRWLNSFWSQLGNDLRMEFNPSTAYHPQSDGQTERMNEVIEAYLRAFTNYLQDDWDEWLDMAEMAWCNSKHSALGVSPFFAEHGYDPDVEFVPEHPGRKITDIDAAIYADFMKELHEILRENLQRAQETNKKYYDRKRADMVFEVGDQVYLRTTNIRSQRPCKKLDRKKEGPFTIKRAINKNAYELDLPPQFKVHPVFHIELLEPYHPPVPGQEENEEPEDLTRPTYVDGRKEYTVRAITDAVRDENDQIRFRVRWEGCDEEEDTWEPFWHLTNCPERLDEFIRTHPDCPALPVRPDDMKPKSNRRSTRRVR</sequence>
<dbReference type="CDD" id="cd00303">
    <property type="entry name" value="retropepsin_like"/>
    <property type="match status" value="1"/>
</dbReference>
<proteinExistence type="predicted"/>
<evidence type="ECO:0000256" key="3">
    <source>
        <dbReference type="ARBA" id="ARBA00022679"/>
    </source>
</evidence>
<dbReference type="SUPFAM" id="SSF53098">
    <property type="entry name" value="Ribonuclease H-like"/>
    <property type="match status" value="1"/>
</dbReference>
<keyword evidence="14" id="KW-0239">DNA-directed DNA polymerase</keyword>
<protein>
    <recommendedName>
        <fullName evidence="26">Reverse transcriptase</fullName>
    </recommendedName>
</protein>
<evidence type="ECO:0000259" key="23">
    <source>
        <dbReference type="PROSITE" id="PS50994"/>
    </source>
</evidence>
<evidence type="ECO:0000256" key="2">
    <source>
        <dbReference type="ARBA" id="ARBA00022670"/>
    </source>
</evidence>
<comment type="caution">
    <text evidence="24">The sequence shown here is derived from an EMBL/GenBank/DDBJ whole genome shotgun (WGS) entry which is preliminary data.</text>
</comment>
<dbReference type="CDD" id="cd01647">
    <property type="entry name" value="RT_LTR"/>
    <property type="match status" value="1"/>
</dbReference>
<dbReference type="InterPro" id="IPR023780">
    <property type="entry name" value="Chromo_domain"/>
</dbReference>
<evidence type="ECO:0000256" key="11">
    <source>
        <dbReference type="ARBA" id="ARBA00022884"/>
    </source>
</evidence>
<dbReference type="SMART" id="SM00298">
    <property type="entry name" value="CHROMO"/>
    <property type="match status" value="1"/>
</dbReference>
<dbReference type="Gene3D" id="3.30.420.10">
    <property type="entry name" value="Ribonuclease H-like superfamily/Ribonuclease H"/>
    <property type="match status" value="1"/>
</dbReference>
<dbReference type="InterPro" id="IPR000477">
    <property type="entry name" value="RT_dom"/>
</dbReference>
<evidence type="ECO:0000313" key="25">
    <source>
        <dbReference type="Proteomes" id="UP000053958"/>
    </source>
</evidence>
<dbReference type="RefSeq" id="XP_013328382.1">
    <property type="nucleotide sequence ID" value="XM_013472928.1"/>
</dbReference>
<dbReference type="Pfam" id="PF24626">
    <property type="entry name" value="SH3_Tf2-1"/>
    <property type="match status" value="1"/>
</dbReference>
<evidence type="ECO:0000256" key="19">
    <source>
        <dbReference type="SAM" id="Coils"/>
    </source>
</evidence>
<evidence type="ECO:0000256" key="4">
    <source>
        <dbReference type="ARBA" id="ARBA00022695"/>
    </source>
</evidence>
<evidence type="ECO:0000256" key="1">
    <source>
        <dbReference type="ARBA" id="ARBA00011353"/>
    </source>
</evidence>
<dbReference type="Pfam" id="PF03732">
    <property type="entry name" value="Retrotrans_gag"/>
    <property type="match status" value="1"/>
</dbReference>
<dbReference type="Pfam" id="PF17921">
    <property type="entry name" value="Integrase_H2C2"/>
    <property type="match status" value="1"/>
</dbReference>
<dbReference type="FunFam" id="3.30.70.270:FF:000003">
    <property type="entry name" value="Transposon Ty3-G Gag-Pol polyprotein"/>
    <property type="match status" value="1"/>
</dbReference>
<evidence type="ECO:0000256" key="5">
    <source>
        <dbReference type="ARBA" id="ARBA00022722"/>
    </source>
</evidence>
<evidence type="ECO:0000256" key="13">
    <source>
        <dbReference type="ARBA" id="ARBA00022918"/>
    </source>
</evidence>
<dbReference type="InterPro" id="IPR001584">
    <property type="entry name" value="Integrase_cat-core"/>
</dbReference>
<dbReference type="InterPro" id="IPR043502">
    <property type="entry name" value="DNA/RNA_pol_sf"/>
</dbReference>
<dbReference type="FunFam" id="3.30.70.270:FF:000020">
    <property type="entry name" value="Transposon Tf2-6 polyprotein-like Protein"/>
    <property type="match status" value="1"/>
</dbReference>
<keyword evidence="25" id="KW-1185">Reference proteome</keyword>
<keyword evidence="7" id="KW-0064">Aspartyl protease</keyword>
<dbReference type="InterPro" id="IPR012337">
    <property type="entry name" value="RNaseH-like_sf"/>
</dbReference>
<dbReference type="GO" id="GO:0003677">
    <property type="term" value="F:DNA binding"/>
    <property type="evidence" value="ECO:0007669"/>
    <property type="project" value="UniProtKB-KW"/>
</dbReference>
<keyword evidence="6" id="KW-0479">Metal-binding</keyword>
<dbReference type="GO" id="GO:0005634">
    <property type="term" value="C:nucleus"/>
    <property type="evidence" value="ECO:0007669"/>
    <property type="project" value="UniProtKB-ARBA"/>
</dbReference>
<dbReference type="PANTHER" id="PTHR37984:SF5">
    <property type="entry name" value="PROTEIN NYNRIN-LIKE"/>
    <property type="match status" value="1"/>
</dbReference>
<evidence type="ECO:0000256" key="14">
    <source>
        <dbReference type="ARBA" id="ARBA00022932"/>
    </source>
</evidence>
<dbReference type="InterPro" id="IPR036397">
    <property type="entry name" value="RNaseH_sf"/>
</dbReference>
<dbReference type="InterPro" id="IPR001878">
    <property type="entry name" value="Znf_CCHC"/>
</dbReference>
<dbReference type="CDD" id="cd09274">
    <property type="entry name" value="RNase_HI_RT_Ty3"/>
    <property type="match status" value="1"/>
</dbReference>
<dbReference type="SUPFAM" id="SSF57756">
    <property type="entry name" value="Retrovirus zinc finger-like domains"/>
    <property type="match status" value="1"/>
</dbReference>
<evidence type="ECO:0000256" key="9">
    <source>
        <dbReference type="ARBA" id="ARBA00022801"/>
    </source>
</evidence>
<keyword evidence="15" id="KW-0238">DNA-binding</keyword>
<dbReference type="SUPFAM" id="SSF56672">
    <property type="entry name" value="DNA/RNA polymerases"/>
    <property type="match status" value="1"/>
</dbReference>
<dbReference type="Gene3D" id="3.10.10.10">
    <property type="entry name" value="HIV Type 1 Reverse Transcriptase, subunit A, domain 1"/>
    <property type="match status" value="1"/>
</dbReference>
<dbReference type="InterPro" id="IPR036875">
    <property type="entry name" value="Znf_CCHC_sf"/>
</dbReference>
<keyword evidence="18" id="KW-0862">Zinc</keyword>
<feature type="coiled-coil region" evidence="19">
    <location>
        <begin position="10"/>
        <end position="37"/>
    </location>
</feature>
<dbReference type="GO" id="GO:0006338">
    <property type="term" value="P:chromatin remodeling"/>
    <property type="evidence" value="ECO:0007669"/>
    <property type="project" value="UniProtKB-ARBA"/>
</dbReference>
<keyword evidence="4" id="KW-0548">Nucleotidyltransferase</keyword>
<dbReference type="Proteomes" id="UP000053958">
    <property type="component" value="Unassembled WGS sequence"/>
</dbReference>
<dbReference type="GO" id="GO:0006310">
    <property type="term" value="P:DNA recombination"/>
    <property type="evidence" value="ECO:0007669"/>
    <property type="project" value="UniProtKB-KW"/>
</dbReference>
<evidence type="ECO:0000256" key="15">
    <source>
        <dbReference type="ARBA" id="ARBA00023125"/>
    </source>
</evidence>
<evidence type="ECO:0008006" key="26">
    <source>
        <dbReference type="Google" id="ProtNLM"/>
    </source>
</evidence>
<keyword evidence="2" id="KW-0645">Protease</keyword>
<dbReference type="PROSITE" id="PS50994">
    <property type="entry name" value="INTEGRASE"/>
    <property type="match status" value="1"/>
</dbReference>
<dbReference type="PANTHER" id="PTHR37984">
    <property type="entry name" value="PROTEIN CBG26694"/>
    <property type="match status" value="1"/>
</dbReference>
<evidence type="ECO:0000256" key="16">
    <source>
        <dbReference type="ARBA" id="ARBA00023172"/>
    </source>
</evidence>
<feature type="region of interest" description="Disordered" evidence="20">
    <location>
        <begin position="511"/>
        <end position="570"/>
    </location>
</feature>
<keyword evidence="5" id="KW-0540">Nuclease</keyword>
<comment type="subunit">
    <text evidence="1">Component of the NuA4 histone acetyltransferase complex.</text>
</comment>
<evidence type="ECO:0000313" key="24">
    <source>
        <dbReference type="EMBL" id="KKA21770.1"/>
    </source>
</evidence>
<dbReference type="Gene3D" id="2.40.50.40">
    <property type="match status" value="1"/>
</dbReference>
<feature type="domain" description="CCHC-type" evidence="22">
    <location>
        <begin position="355"/>
        <end position="368"/>
    </location>
</feature>
<keyword evidence="11" id="KW-0694">RNA-binding</keyword>
<dbReference type="InterPro" id="IPR041588">
    <property type="entry name" value="Integrase_H2C2"/>
</dbReference>
<evidence type="ECO:0000256" key="12">
    <source>
        <dbReference type="ARBA" id="ARBA00022908"/>
    </source>
</evidence>
<evidence type="ECO:0000259" key="21">
    <source>
        <dbReference type="PROSITE" id="PS50013"/>
    </source>
</evidence>
<dbReference type="GO" id="GO:0015074">
    <property type="term" value="P:DNA integration"/>
    <property type="evidence" value="ECO:0007669"/>
    <property type="project" value="UniProtKB-KW"/>
</dbReference>
<dbReference type="InterPro" id="IPR021109">
    <property type="entry name" value="Peptidase_aspartic_dom_sf"/>
</dbReference>
<dbReference type="InterPro" id="IPR050951">
    <property type="entry name" value="Retrovirus_Pol_polyprotein"/>
</dbReference>
<dbReference type="STRING" id="1408163.A0A0F4YUK0"/>
<dbReference type="Pfam" id="PF00078">
    <property type="entry name" value="RVT_1"/>
    <property type="match status" value="1"/>
</dbReference>
<keyword evidence="8" id="KW-0255">Endonuclease</keyword>
<dbReference type="Gene3D" id="4.10.60.10">
    <property type="entry name" value="Zinc finger, CCHC-type"/>
    <property type="match status" value="1"/>
</dbReference>
<dbReference type="GO" id="GO:0003887">
    <property type="term" value="F:DNA-directed DNA polymerase activity"/>
    <property type="evidence" value="ECO:0007669"/>
    <property type="project" value="UniProtKB-KW"/>
</dbReference>
<dbReference type="GO" id="GO:0006508">
    <property type="term" value="P:proteolysis"/>
    <property type="evidence" value="ECO:0007669"/>
    <property type="project" value="UniProtKB-KW"/>
</dbReference>
<evidence type="ECO:0000256" key="8">
    <source>
        <dbReference type="ARBA" id="ARBA00022759"/>
    </source>
</evidence>
<dbReference type="Gene3D" id="1.10.340.70">
    <property type="match status" value="1"/>
</dbReference>
<dbReference type="FunFam" id="1.10.340.70:FF:000001">
    <property type="entry name" value="Retrovirus-related Pol polyprotein from transposon gypsy-like Protein"/>
    <property type="match status" value="1"/>
</dbReference>
<dbReference type="SMART" id="SM00343">
    <property type="entry name" value="ZnF_C2HC"/>
    <property type="match status" value="1"/>
</dbReference>
<keyword evidence="10" id="KW-0460">Magnesium</keyword>
<feature type="domain" description="Integrase catalytic" evidence="23">
    <location>
        <begin position="1171"/>
        <end position="1331"/>
    </location>
</feature>
<keyword evidence="9" id="KW-0378">Hydrolase</keyword>
<feature type="domain" description="Chromo" evidence="21">
    <location>
        <begin position="1479"/>
        <end position="1531"/>
    </location>
</feature>
<keyword evidence="19" id="KW-0175">Coiled coil</keyword>
<keyword evidence="18" id="KW-0863">Zinc-finger</keyword>
<dbReference type="SUPFAM" id="SSF54160">
    <property type="entry name" value="Chromo domain-like"/>
    <property type="match status" value="1"/>
</dbReference>
<evidence type="ECO:0000256" key="6">
    <source>
        <dbReference type="ARBA" id="ARBA00022723"/>
    </source>
</evidence>
<dbReference type="InterPro" id="IPR005162">
    <property type="entry name" value="Retrotrans_gag_dom"/>
</dbReference>
<dbReference type="Gene3D" id="3.30.70.270">
    <property type="match status" value="2"/>
</dbReference>
<feature type="compositionally biased region" description="Basic and acidic residues" evidence="20">
    <location>
        <begin position="519"/>
        <end position="563"/>
    </location>
</feature>
<evidence type="ECO:0000256" key="20">
    <source>
        <dbReference type="SAM" id="MobiDB-lite"/>
    </source>
</evidence>
<dbReference type="GO" id="GO:0008270">
    <property type="term" value="F:zinc ion binding"/>
    <property type="evidence" value="ECO:0007669"/>
    <property type="project" value="UniProtKB-KW"/>
</dbReference>
<keyword evidence="13" id="KW-0695">RNA-directed DNA polymerase</keyword>
<organism evidence="24 25">
    <name type="scientific">Rasamsonia emersonii (strain ATCC 16479 / CBS 393.64 / IMI 116815)</name>
    <dbReference type="NCBI Taxonomy" id="1408163"/>
    <lineage>
        <taxon>Eukaryota</taxon>
        <taxon>Fungi</taxon>
        <taxon>Dikarya</taxon>
        <taxon>Ascomycota</taxon>
        <taxon>Pezizomycotina</taxon>
        <taxon>Eurotiomycetes</taxon>
        <taxon>Eurotiomycetidae</taxon>
        <taxon>Eurotiales</taxon>
        <taxon>Trichocomaceae</taxon>
        <taxon>Rasamsonia</taxon>
    </lineage>
</organism>
<dbReference type="PROSITE" id="PS50158">
    <property type="entry name" value="ZF_CCHC"/>
    <property type="match status" value="1"/>
</dbReference>
<name>A0A0F4YUK0_RASE3</name>
<evidence type="ECO:0000256" key="18">
    <source>
        <dbReference type="PROSITE-ProRule" id="PRU00047"/>
    </source>
</evidence>
<dbReference type="OrthoDB" id="4499277at2759"/>
<dbReference type="GO" id="GO:0004519">
    <property type="term" value="F:endonuclease activity"/>
    <property type="evidence" value="ECO:0007669"/>
    <property type="project" value="UniProtKB-KW"/>
</dbReference>
<feature type="coiled-coil region" evidence="19">
    <location>
        <begin position="1354"/>
        <end position="1381"/>
    </location>
</feature>
<keyword evidence="16" id="KW-0233">DNA recombination</keyword>
<feature type="region of interest" description="Disordered" evidence="20">
    <location>
        <begin position="309"/>
        <end position="346"/>
    </location>
</feature>
<feature type="region of interest" description="Disordered" evidence="20">
    <location>
        <begin position="1533"/>
        <end position="1557"/>
    </location>
</feature>
<reference evidence="24 25" key="1">
    <citation type="submission" date="2015-04" db="EMBL/GenBank/DDBJ databases">
        <authorList>
            <person name="Heijne W.H."/>
            <person name="Fedorova N.D."/>
            <person name="Nierman W.C."/>
            <person name="Vollebregt A.W."/>
            <person name="Zhao Z."/>
            <person name="Wu L."/>
            <person name="Kumar M."/>
            <person name="Stam H."/>
            <person name="van den Berg M.A."/>
            <person name="Pel H.J."/>
        </authorList>
    </citation>
    <scope>NUCLEOTIDE SEQUENCE [LARGE SCALE GENOMIC DNA]</scope>
    <source>
        <strain evidence="24 25">CBS 393.64</strain>
    </source>
</reference>
<evidence type="ECO:0000256" key="7">
    <source>
        <dbReference type="ARBA" id="ARBA00022750"/>
    </source>
</evidence>
<evidence type="ECO:0000259" key="22">
    <source>
        <dbReference type="PROSITE" id="PS50158"/>
    </source>
</evidence>
<dbReference type="GO" id="GO:0003723">
    <property type="term" value="F:RNA binding"/>
    <property type="evidence" value="ECO:0007669"/>
    <property type="project" value="UniProtKB-KW"/>
</dbReference>
<dbReference type="GO" id="GO:0003964">
    <property type="term" value="F:RNA-directed DNA polymerase activity"/>
    <property type="evidence" value="ECO:0007669"/>
    <property type="project" value="UniProtKB-KW"/>
</dbReference>
<dbReference type="InterPro" id="IPR000953">
    <property type="entry name" value="Chromo/chromo_shadow_dom"/>
</dbReference>
<dbReference type="InterPro" id="IPR043128">
    <property type="entry name" value="Rev_trsase/Diguanyl_cyclase"/>
</dbReference>
<dbReference type="InterPro" id="IPR041577">
    <property type="entry name" value="RT_RNaseH_2"/>
</dbReference>
<dbReference type="CDD" id="cd00024">
    <property type="entry name" value="CD_CSD"/>
    <property type="match status" value="1"/>
</dbReference>